<accession>A6USY0</accession>
<gene>
    <name evidence="1" type="ordered locus">Maeo_0009</name>
</gene>
<name>A6USY0_META3</name>
<dbReference type="GeneID" id="5327067"/>
<proteinExistence type="predicted"/>
<reference evidence="1" key="1">
    <citation type="submission" date="2007-06" db="EMBL/GenBank/DDBJ databases">
        <title>Complete sequence of Methanococcus aeolicus Nankai-3.</title>
        <authorList>
            <consortium name="US DOE Joint Genome Institute"/>
            <person name="Copeland A."/>
            <person name="Lucas S."/>
            <person name="Lapidus A."/>
            <person name="Barry K."/>
            <person name="Glavina del Rio T."/>
            <person name="Dalin E."/>
            <person name="Tice H."/>
            <person name="Pitluck S."/>
            <person name="Chain P."/>
            <person name="Malfatti S."/>
            <person name="Shin M."/>
            <person name="Vergez L."/>
            <person name="Schmutz J."/>
            <person name="Larimer F."/>
            <person name="Land M."/>
            <person name="Hauser L."/>
            <person name="Kyrpides N."/>
            <person name="Lykidis A."/>
            <person name="Sieprawska-Lupa M."/>
            <person name="Whitman W.B."/>
            <person name="Richardson P."/>
        </authorList>
    </citation>
    <scope>NUCLEOTIDE SEQUENCE [LARGE SCALE GENOMIC DNA]</scope>
    <source>
        <strain evidence="1">Nankai-3</strain>
    </source>
</reference>
<dbReference type="HOGENOM" id="CLU_175324_2_1_2"/>
<evidence type="ECO:0000313" key="1">
    <source>
        <dbReference type="EMBL" id="ABR55602.1"/>
    </source>
</evidence>
<dbReference type="STRING" id="419665.Maeo_0009"/>
<keyword evidence="2" id="KW-1185">Reference proteome</keyword>
<dbReference type="OrthoDB" id="122350at2157"/>
<dbReference type="DNASU" id="5327067"/>
<evidence type="ECO:0000313" key="2">
    <source>
        <dbReference type="Proteomes" id="UP000001106"/>
    </source>
</evidence>
<sequence>MDNIVNKIGEIAGEIYHILKEGEKNMSGLKKPLKEKGYTDSLITMAIGWLARENKIDIYKQERQTIVKLIEK</sequence>
<dbReference type="InterPro" id="IPR019707">
    <property type="entry name" value="DUF2582"/>
</dbReference>
<dbReference type="AlphaFoldDB" id="A6USY0"/>
<dbReference type="Proteomes" id="UP000001106">
    <property type="component" value="Chromosome"/>
</dbReference>
<dbReference type="InterPro" id="IPR036388">
    <property type="entry name" value="WH-like_DNA-bd_sf"/>
</dbReference>
<dbReference type="RefSeq" id="WP_011972734.1">
    <property type="nucleotide sequence ID" value="NC_009635.1"/>
</dbReference>
<dbReference type="eggNOG" id="arCOG05093">
    <property type="taxonomic scope" value="Archaea"/>
</dbReference>
<dbReference type="KEGG" id="mae:Maeo_0009"/>
<organism evidence="1 2">
    <name type="scientific">Methanococcus aeolicus (strain ATCC BAA-1280 / DSM 17508 / OCM 812 / Nankai-3)</name>
    <dbReference type="NCBI Taxonomy" id="419665"/>
    <lineage>
        <taxon>Archaea</taxon>
        <taxon>Methanobacteriati</taxon>
        <taxon>Methanobacteriota</taxon>
        <taxon>Methanomada group</taxon>
        <taxon>Methanococci</taxon>
        <taxon>Methanococcales</taxon>
        <taxon>Methanococcaceae</taxon>
        <taxon>Methanococcus</taxon>
    </lineage>
</organism>
<dbReference type="Gene3D" id="1.10.10.10">
    <property type="entry name" value="Winged helix-like DNA-binding domain superfamily/Winged helix DNA-binding domain"/>
    <property type="match status" value="1"/>
</dbReference>
<protein>
    <submittedName>
        <fullName evidence="1">Uncharacterized protein</fullName>
    </submittedName>
</protein>
<dbReference type="Pfam" id="PF10771">
    <property type="entry name" value="DUF2582"/>
    <property type="match status" value="1"/>
</dbReference>
<dbReference type="EMBL" id="CP000743">
    <property type="protein sequence ID" value="ABR55602.1"/>
    <property type="molecule type" value="Genomic_DNA"/>
</dbReference>